<dbReference type="EC" id="2.1.1.171" evidence="3"/>
<dbReference type="CDD" id="cd02440">
    <property type="entry name" value="AdoMet_MTases"/>
    <property type="match status" value="1"/>
</dbReference>
<dbReference type="SUPFAM" id="SSF53335">
    <property type="entry name" value="S-adenosyl-L-methionine-dependent methyltransferases"/>
    <property type="match status" value="1"/>
</dbReference>
<evidence type="ECO:0000256" key="2">
    <source>
        <dbReference type="ARBA" id="ARBA00022679"/>
    </source>
</evidence>
<keyword evidence="2 3" id="KW-0808">Transferase</keyword>
<dbReference type="GO" id="GO:0052913">
    <property type="term" value="F:16S rRNA (guanine(966)-N(2))-methyltransferase activity"/>
    <property type="evidence" value="ECO:0007669"/>
    <property type="project" value="UniProtKB-EC"/>
</dbReference>
<gene>
    <name evidence="3" type="primary">rsmD</name>
    <name evidence="3" type="ORF">D3874_14740</name>
</gene>
<dbReference type="Gene3D" id="3.40.50.150">
    <property type="entry name" value="Vaccinia Virus protein VP39"/>
    <property type="match status" value="1"/>
</dbReference>
<comment type="caution">
    <text evidence="3">The sequence shown here is derived from an EMBL/GenBank/DDBJ whole genome shotgun (WGS) entry which is preliminary data.</text>
</comment>
<protein>
    <submittedName>
        <fullName evidence="3">16S rRNA (Guanine(966)-N(2))-methyltransferase RsmD</fullName>
        <ecNumber evidence="3">2.1.1.171</ecNumber>
    </submittedName>
</protein>
<name>A0A418WDQ1_9PROT</name>
<dbReference type="InterPro" id="IPR029063">
    <property type="entry name" value="SAM-dependent_MTases_sf"/>
</dbReference>
<dbReference type="AlphaFoldDB" id="A0A418WDQ1"/>
<dbReference type="InterPro" id="IPR002052">
    <property type="entry name" value="DNA_methylase_N6_adenine_CS"/>
</dbReference>
<evidence type="ECO:0000313" key="4">
    <source>
        <dbReference type="Proteomes" id="UP000284605"/>
    </source>
</evidence>
<dbReference type="GO" id="GO:0003676">
    <property type="term" value="F:nucleic acid binding"/>
    <property type="evidence" value="ECO:0007669"/>
    <property type="project" value="InterPro"/>
</dbReference>
<dbReference type="Proteomes" id="UP000284605">
    <property type="component" value="Unassembled WGS sequence"/>
</dbReference>
<keyword evidence="4" id="KW-1185">Reference proteome</keyword>
<dbReference type="PANTHER" id="PTHR43542:SF1">
    <property type="entry name" value="METHYLTRANSFERASE"/>
    <property type="match status" value="1"/>
</dbReference>
<dbReference type="EMBL" id="QYUK01000011">
    <property type="protein sequence ID" value="RJF88120.1"/>
    <property type="molecule type" value="Genomic_DNA"/>
</dbReference>
<dbReference type="NCBIfam" id="TIGR00095">
    <property type="entry name" value="16S rRNA (guanine(966)-N(2))-methyltransferase RsmD"/>
    <property type="match status" value="1"/>
</dbReference>
<dbReference type="RefSeq" id="WP_119778756.1">
    <property type="nucleotide sequence ID" value="NZ_QYUK01000011.1"/>
</dbReference>
<organism evidence="3 4">
    <name type="scientific">Oleomonas cavernae</name>
    <dbReference type="NCBI Taxonomy" id="2320859"/>
    <lineage>
        <taxon>Bacteria</taxon>
        <taxon>Pseudomonadati</taxon>
        <taxon>Pseudomonadota</taxon>
        <taxon>Alphaproteobacteria</taxon>
        <taxon>Acetobacterales</taxon>
        <taxon>Acetobacteraceae</taxon>
        <taxon>Oleomonas</taxon>
    </lineage>
</organism>
<reference evidence="3 4" key="1">
    <citation type="submission" date="2018-09" db="EMBL/GenBank/DDBJ databases">
        <authorList>
            <person name="Zhu H."/>
        </authorList>
    </citation>
    <scope>NUCLEOTIDE SEQUENCE [LARGE SCALE GENOMIC DNA]</scope>
    <source>
        <strain evidence="3 4">K1W22B-8</strain>
    </source>
</reference>
<accession>A0A418WDQ1</accession>
<evidence type="ECO:0000256" key="1">
    <source>
        <dbReference type="ARBA" id="ARBA00022603"/>
    </source>
</evidence>
<dbReference type="PANTHER" id="PTHR43542">
    <property type="entry name" value="METHYLTRANSFERASE"/>
    <property type="match status" value="1"/>
</dbReference>
<keyword evidence="1 3" id="KW-0489">Methyltransferase</keyword>
<evidence type="ECO:0000313" key="3">
    <source>
        <dbReference type="EMBL" id="RJF88120.1"/>
    </source>
</evidence>
<proteinExistence type="predicted"/>
<dbReference type="PROSITE" id="PS00092">
    <property type="entry name" value="N6_MTASE"/>
    <property type="match status" value="1"/>
</dbReference>
<dbReference type="OrthoDB" id="9803017at2"/>
<dbReference type="Pfam" id="PF03602">
    <property type="entry name" value="Cons_hypoth95"/>
    <property type="match status" value="1"/>
</dbReference>
<dbReference type="InterPro" id="IPR004398">
    <property type="entry name" value="RNA_MeTrfase_RsmD"/>
</dbReference>
<sequence length="185" mass="19576">MRIVAGRNRGRILATPEDRGVRPSSDRLREAVFSILASRNPPLPQDAVVLDVFAGTGAMGLEALSRGAVQVTFIEKDAAALRLVAENIGRVKGEAACKAINRDATDPGVPPAGRPAADLVFLDPPYGKGLCEAALAALAARGWLKPDALVVAEHDGQEDPAWPAGFVVLDRRRYGKAAVTFLMRG</sequence>
<dbReference type="PIRSF" id="PIRSF004553">
    <property type="entry name" value="CHP00095"/>
    <property type="match status" value="1"/>
</dbReference>